<organism evidence="2 3">
    <name type="scientific">Larinioides sclopetarius</name>
    <dbReference type="NCBI Taxonomy" id="280406"/>
    <lineage>
        <taxon>Eukaryota</taxon>
        <taxon>Metazoa</taxon>
        <taxon>Ecdysozoa</taxon>
        <taxon>Arthropoda</taxon>
        <taxon>Chelicerata</taxon>
        <taxon>Arachnida</taxon>
        <taxon>Araneae</taxon>
        <taxon>Araneomorphae</taxon>
        <taxon>Entelegynae</taxon>
        <taxon>Araneoidea</taxon>
        <taxon>Araneidae</taxon>
        <taxon>Larinioides</taxon>
    </lineage>
</organism>
<dbReference type="EMBL" id="CAXIEN010000149">
    <property type="protein sequence ID" value="CAL1281793.1"/>
    <property type="molecule type" value="Genomic_DNA"/>
</dbReference>
<protein>
    <submittedName>
        <fullName evidence="2">Uncharacterized protein</fullName>
    </submittedName>
</protein>
<gene>
    <name evidence="2" type="ORF">LARSCL_LOCUS11782</name>
</gene>
<dbReference type="AlphaFoldDB" id="A0AAV2AGR5"/>
<keyword evidence="3" id="KW-1185">Reference proteome</keyword>
<evidence type="ECO:0000256" key="1">
    <source>
        <dbReference type="SAM" id="MobiDB-lite"/>
    </source>
</evidence>
<feature type="region of interest" description="Disordered" evidence="1">
    <location>
        <begin position="1"/>
        <end position="24"/>
    </location>
</feature>
<accession>A0AAV2AGR5</accession>
<sequence length="94" mass="10706">PHHLDVLSAHPHPTAHAQGVSGRRKEEYKEYVFRCWPKLEQVPLKCYERPAGTSLSGAASDTRNPIQKGQIISLLKGAREILFPKSCRIYQFHK</sequence>
<comment type="caution">
    <text evidence="2">The sequence shown here is derived from an EMBL/GenBank/DDBJ whole genome shotgun (WGS) entry which is preliminary data.</text>
</comment>
<feature type="non-terminal residue" evidence="2">
    <location>
        <position position="94"/>
    </location>
</feature>
<evidence type="ECO:0000313" key="3">
    <source>
        <dbReference type="Proteomes" id="UP001497382"/>
    </source>
</evidence>
<name>A0AAV2AGR5_9ARAC</name>
<proteinExistence type="predicted"/>
<evidence type="ECO:0000313" key="2">
    <source>
        <dbReference type="EMBL" id="CAL1281793.1"/>
    </source>
</evidence>
<dbReference type="Proteomes" id="UP001497382">
    <property type="component" value="Unassembled WGS sequence"/>
</dbReference>
<feature type="non-terminal residue" evidence="2">
    <location>
        <position position="1"/>
    </location>
</feature>
<reference evidence="2 3" key="1">
    <citation type="submission" date="2024-04" db="EMBL/GenBank/DDBJ databases">
        <authorList>
            <person name="Rising A."/>
            <person name="Reimegard J."/>
            <person name="Sonavane S."/>
            <person name="Akerstrom W."/>
            <person name="Nylinder S."/>
            <person name="Hedman E."/>
            <person name="Kallberg Y."/>
        </authorList>
    </citation>
    <scope>NUCLEOTIDE SEQUENCE [LARGE SCALE GENOMIC DNA]</scope>
</reference>